<dbReference type="AlphaFoldDB" id="A0A1E3BKN6"/>
<gene>
    <name evidence="1" type="ORF">SI65_02364</name>
</gene>
<dbReference type="OrthoDB" id="5418029at2759"/>
<reference evidence="1 2" key="1">
    <citation type="journal article" date="2016" name="BMC Genomics">
        <title>Comparative genomic and transcriptomic analyses of the Fuzhuan brick tea-fermentation fungus Aspergillus cristatus.</title>
        <authorList>
            <person name="Ge Y."/>
            <person name="Wang Y."/>
            <person name="Liu Y."/>
            <person name="Tan Y."/>
            <person name="Ren X."/>
            <person name="Zhang X."/>
            <person name="Hyde K.D."/>
            <person name="Liu Y."/>
            <person name="Liu Z."/>
        </authorList>
    </citation>
    <scope>NUCLEOTIDE SEQUENCE [LARGE SCALE GENOMIC DNA]</scope>
    <source>
        <strain evidence="1 2">GZAAS20.1005</strain>
    </source>
</reference>
<evidence type="ECO:0000313" key="1">
    <source>
        <dbReference type="EMBL" id="ODM21520.1"/>
    </source>
</evidence>
<dbReference type="VEuPathDB" id="FungiDB:SI65_02364"/>
<evidence type="ECO:0000313" key="2">
    <source>
        <dbReference type="Proteomes" id="UP000094569"/>
    </source>
</evidence>
<organism evidence="1 2">
    <name type="scientific">Aspergillus cristatus</name>
    <name type="common">Chinese Fuzhuan brick tea-fermentation fungus</name>
    <name type="synonym">Eurotium cristatum</name>
    <dbReference type="NCBI Taxonomy" id="573508"/>
    <lineage>
        <taxon>Eukaryota</taxon>
        <taxon>Fungi</taxon>
        <taxon>Dikarya</taxon>
        <taxon>Ascomycota</taxon>
        <taxon>Pezizomycotina</taxon>
        <taxon>Eurotiomycetes</taxon>
        <taxon>Eurotiomycetidae</taxon>
        <taxon>Eurotiales</taxon>
        <taxon>Aspergillaceae</taxon>
        <taxon>Aspergillus</taxon>
        <taxon>Aspergillus subgen. Aspergillus</taxon>
    </lineage>
</organism>
<accession>A0A1E3BKN6</accession>
<protein>
    <submittedName>
        <fullName evidence="1">Uncharacterized protein</fullName>
    </submittedName>
</protein>
<keyword evidence="2" id="KW-1185">Reference proteome</keyword>
<name>A0A1E3BKN6_ASPCR</name>
<dbReference type="EMBL" id="JXNT01000002">
    <property type="protein sequence ID" value="ODM21520.1"/>
    <property type="molecule type" value="Genomic_DNA"/>
</dbReference>
<proteinExistence type="predicted"/>
<dbReference type="Proteomes" id="UP000094569">
    <property type="component" value="Unassembled WGS sequence"/>
</dbReference>
<comment type="caution">
    <text evidence="1">The sequence shown here is derived from an EMBL/GenBank/DDBJ whole genome shotgun (WGS) entry which is preliminary data.</text>
</comment>
<sequence>MDNHSDKLRRCWGPEPSEVTEIIIVACGSLVGGGALPSDNGLRQCISHIWTNVACTPKEAFLQLISHYDVPLDVARQLCTGNKIKASFSGVTYRQVAPYTFRDPDRNGDDMKPLHVFASRMPHYVFYGILGDVDLAMSQFGPLQVQENEELFARIVARFGSSVMNKPEGLLESNVTRKGRIEHHFTTFDSVSIVFVEIKRPWTARIWTRKARYWQSVRTSIHHATYKRSQTSECSTNTNISLLSQLKFAATTATQTSSRGYDGTDMARLYEVI</sequence>